<keyword evidence="3" id="KW-1185">Reference proteome</keyword>
<dbReference type="EMBL" id="GG674574">
    <property type="protein sequence ID" value="EER14055.1"/>
    <property type="molecule type" value="Genomic_DNA"/>
</dbReference>
<dbReference type="PANTHER" id="PTHR13271">
    <property type="entry name" value="UNCHARACTERIZED PUTATIVE METHYLTRANSFERASE"/>
    <property type="match status" value="1"/>
</dbReference>
<feature type="domain" description="SET" evidence="1">
    <location>
        <begin position="28"/>
        <end position="280"/>
    </location>
</feature>
<reference evidence="2 3" key="1">
    <citation type="submission" date="2008-07" db="EMBL/GenBank/DDBJ databases">
        <authorList>
            <person name="El-Sayed N."/>
            <person name="Caler E."/>
            <person name="Inman J."/>
            <person name="Amedeo P."/>
            <person name="Hass B."/>
            <person name="Wortman J."/>
        </authorList>
    </citation>
    <scope>NUCLEOTIDE SEQUENCE [LARGE SCALE GENOMIC DNA]</scope>
    <source>
        <strain evidence="3">ATCC 50983 / TXsc</strain>
    </source>
</reference>
<dbReference type="RefSeq" id="XP_002782260.1">
    <property type="nucleotide sequence ID" value="XM_002782214.1"/>
</dbReference>
<dbReference type="OrthoDB" id="441812at2759"/>
<evidence type="ECO:0000313" key="2">
    <source>
        <dbReference type="EMBL" id="EER14055.1"/>
    </source>
</evidence>
<dbReference type="GO" id="GO:0016279">
    <property type="term" value="F:protein-lysine N-methyltransferase activity"/>
    <property type="evidence" value="ECO:0007669"/>
    <property type="project" value="TreeGrafter"/>
</dbReference>
<proteinExistence type="predicted"/>
<evidence type="ECO:0000259" key="1">
    <source>
        <dbReference type="PROSITE" id="PS50280"/>
    </source>
</evidence>
<sequence length="446" mass="48809">MPTEAVTRNQSTKDVINFIIGEGAKVHPSLTLADMGTKGMGLVVSTDMKAGTAMITIPRKSKVLINIDTACDDPDFGKVICYLKGAGLDERGCLAFWLVLQKLASTRSSKVKTRWCPYAAVLPTAQKLRDHPLLLDDSGVSAIANTALHASVTSMKENTLRQLGHILEILSALEVKDEGPVDTFIRHTKIKQLWLWAHAVLLSRSGFGLSGEPGDSGVMAGEGLLMIPLVDFANHDSSGGNAEIRIQHASTGWFGGSSESISLVAKRDTKAGEEILISYTGGDILSAEQSIFTYGFRMDRLGAPDKFAVPTVSKPDGSDMRDVIRRLVHMDVAKDEADVITIQRDTYPEALVAYMCIDILAEKRGKLESLCQAYSNAERQEGMPPQVRILLSAVRGEAEKRAESLLARWLQSLDINRSVVDINKMYREYHDDLVEAVESVVMLLHK</sequence>
<dbReference type="Proteomes" id="UP000007800">
    <property type="component" value="Unassembled WGS sequence"/>
</dbReference>
<dbReference type="SUPFAM" id="SSF82199">
    <property type="entry name" value="SET domain"/>
    <property type="match status" value="1"/>
</dbReference>
<dbReference type="InParanoid" id="C5KNA1"/>
<dbReference type="PROSITE" id="PS50280">
    <property type="entry name" value="SET"/>
    <property type="match status" value="1"/>
</dbReference>
<evidence type="ECO:0000313" key="3">
    <source>
        <dbReference type="Proteomes" id="UP000007800"/>
    </source>
</evidence>
<dbReference type="InterPro" id="IPR001214">
    <property type="entry name" value="SET_dom"/>
</dbReference>
<protein>
    <recommendedName>
        <fullName evidence="1">SET domain-containing protein</fullName>
    </recommendedName>
</protein>
<dbReference type="InterPro" id="IPR050600">
    <property type="entry name" value="SETD3_SETD6_MTase"/>
</dbReference>
<accession>C5KNA1</accession>
<dbReference type="Pfam" id="PF00856">
    <property type="entry name" value="SET"/>
    <property type="match status" value="1"/>
</dbReference>
<name>C5KNA1_PERM5</name>
<dbReference type="InterPro" id="IPR046341">
    <property type="entry name" value="SET_dom_sf"/>
</dbReference>
<dbReference type="AlphaFoldDB" id="C5KNA1"/>
<gene>
    <name evidence="2" type="ORF">Pmar_PMAR005545</name>
</gene>
<dbReference type="Gene3D" id="3.90.1410.10">
    <property type="entry name" value="set domain protein methyltransferase, domain 1"/>
    <property type="match status" value="1"/>
</dbReference>
<organism evidence="3">
    <name type="scientific">Perkinsus marinus (strain ATCC 50983 / TXsc)</name>
    <dbReference type="NCBI Taxonomy" id="423536"/>
    <lineage>
        <taxon>Eukaryota</taxon>
        <taxon>Sar</taxon>
        <taxon>Alveolata</taxon>
        <taxon>Perkinsozoa</taxon>
        <taxon>Perkinsea</taxon>
        <taxon>Perkinsida</taxon>
        <taxon>Perkinsidae</taxon>
        <taxon>Perkinsus</taxon>
    </lineage>
</organism>
<dbReference type="GeneID" id="9059850"/>
<dbReference type="CDD" id="cd10527">
    <property type="entry name" value="SET_LSMT"/>
    <property type="match status" value="1"/>
</dbReference>